<dbReference type="Gene3D" id="3.40.50.2000">
    <property type="entry name" value="Glycogen Phosphorylase B"/>
    <property type="match status" value="2"/>
</dbReference>
<evidence type="ECO:0000313" key="3">
    <source>
        <dbReference type="EMBL" id="NKE06819.1"/>
    </source>
</evidence>
<sequence length="368" mass="41045">MKVLHLNAGNETGGGMHHILLLLKHMKREEVILGVFEEGEMSRRAEKLGITVKLFTQSSRLDFSVVAAVSEYVNENHVDIIHTHGPRANLFGTFLKKKTSAKWVTTIHSDPRDDFMGQGTKGKVFTFLNTWSIKKADHLLAISEKFHDILHEEYKISKDKITTILNGIEFDAVSGKPYNRQQFGLNDDELVVIMVARLEKVKDHLTAFKAVKHAIDHGEKVKLLLVGDGNEKNVLVSHVEQLGLKKEILFLGHRDDVIDLYPMADLGILTSKSESFPLVLLEAARAGVPAISTDVGGVRRMIPSAEHGWVHDGGDYKGIGDSLIKAAELKKVKQLSRIGEAFREHCRSNFSIMNQVADVNKAYTKILS</sequence>
<dbReference type="Proteomes" id="UP000587942">
    <property type="component" value="Unassembled WGS sequence"/>
</dbReference>
<dbReference type="InterPro" id="IPR028098">
    <property type="entry name" value="Glyco_trans_4-like_N"/>
</dbReference>
<dbReference type="PANTHER" id="PTHR12526">
    <property type="entry name" value="GLYCOSYLTRANSFERASE"/>
    <property type="match status" value="1"/>
</dbReference>
<gene>
    <name evidence="3" type="ORF">GWK17_15310</name>
</gene>
<dbReference type="GO" id="GO:0016757">
    <property type="term" value="F:glycosyltransferase activity"/>
    <property type="evidence" value="ECO:0007669"/>
    <property type="project" value="InterPro"/>
</dbReference>
<protein>
    <submittedName>
        <fullName evidence="3">Glycosyltransferase family 4 protein</fullName>
    </submittedName>
</protein>
<dbReference type="Pfam" id="PF00534">
    <property type="entry name" value="Glycos_transf_1"/>
    <property type="match status" value="1"/>
</dbReference>
<dbReference type="RefSeq" id="WP_167833227.1">
    <property type="nucleotide sequence ID" value="NZ_JAAVUM010000010.1"/>
</dbReference>
<dbReference type="SUPFAM" id="SSF53756">
    <property type="entry name" value="UDP-Glycosyltransferase/glycogen phosphorylase"/>
    <property type="match status" value="1"/>
</dbReference>
<keyword evidence="3" id="KW-0808">Transferase</keyword>
<name>A0A846TJ58_9BACI</name>
<feature type="domain" description="Glycosyl transferase family 1" evidence="1">
    <location>
        <begin position="179"/>
        <end position="343"/>
    </location>
</feature>
<evidence type="ECO:0000313" key="4">
    <source>
        <dbReference type="Proteomes" id="UP000587942"/>
    </source>
</evidence>
<comment type="caution">
    <text evidence="3">The sequence shown here is derived from an EMBL/GenBank/DDBJ whole genome shotgun (WGS) entry which is preliminary data.</text>
</comment>
<proteinExistence type="predicted"/>
<reference evidence="3 4" key="1">
    <citation type="submission" date="2020-03" db="EMBL/GenBank/DDBJ databases">
        <authorList>
            <person name="Sun Q."/>
        </authorList>
    </citation>
    <scope>NUCLEOTIDE SEQUENCE [LARGE SCALE GENOMIC DNA]</scope>
    <source>
        <strain evidence="3 4">KACC 21451</strain>
    </source>
</reference>
<dbReference type="AlphaFoldDB" id="A0A846TJ58"/>
<feature type="domain" description="Glycosyltransferase subfamily 4-like N-terminal" evidence="2">
    <location>
        <begin position="13"/>
        <end position="170"/>
    </location>
</feature>
<dbReference type="CDD" id="cd03801">
    <property type="entry name" value="GT4_PimA-like"/>
    <property type="match status" value="1"/>
</dbReference>
<dbReference type="EMBL" id="JAAVUM010000010">
    <property type="protein sequence ID" value="NKE06819.1"/>
    <property type="molecule type" value="Genomic_DNA"/>
</dbReference>
<dbReference type="PANTHER" id="PTHR12526:SF638">
    <property type="entry name" value="SPORE COAT PROTEIN SA"/>
    <property type="match status" value="1"/>
</dbReference>
<organism evidence="3 4">
    <name type="scientific">Mesobacillus selenatarsenatis</name>
    <dbReference type="NCBI Taxonomy" id="388741"/>
    <lineage>
        <taxon>Bacteria</taxon>
        <taxon>Bacillati</taxon>
        <taxon>Bacillota</taxon>
        <taxon>Bacilli</taxon>
        <taxon>Bacillales</taxon>
        <taxon>Bacillaceae</taxon>
        <taxon>Mesobacillus</taxon>
    </lineage>
</organism>
<dbReference type="Pfam" id="PF13439">
    <property type="entry name" value="Glyco_transf_4"/>
    <property type="match status" value="1"/>
</dbReference>
<accession>A0A846TJ58</accession>
<dbReference type="InterPro" id="IPR001296">
    <property type="entry name" value="Glyco_trans_1"/>
</dbReference>
<evidence type="ECO:0000259" key="2">
    <source>
        <dbReference type="Pfam" id="PF13439"/>
    </source>
</evidence>
<evidence type="ECO:0000259" key="1">
    <source>
        <dbReference type="Pfam" id="PF00534"/>
    </source>
</evidence>